<organism evidence="2 3">
    <name type="scientific">Prosthecodimorpha hirschii</name>
    <dbReference type="NCBI Taxonomy" id="665126"/>
    <lineage>
        <taxon>Bacteria</taxon>
        <taxon>Pseudomonadati</taxon>
        <taxon>Pseudomonadota</taxon>
        <taxon>Alphaproteobacteria</taxon>
        <taxon>Hyphomicrobiales</taxon>
        <taxon>Ancalomicrobiaceae</taxon>
        <taxon>Prosthecodimorpha</taxon>
    </lineage>
</organism>
<dbReference type="STRING" id="665126.ABB55_26720"/>
<dbReference type="AlphaFoldDB" id="A0A0P6VW93"/>
<evidence type="ECO:0000313" key="3">
    <source>
        <dbReference type="Proteomes" id="UP000048984"/>
    </source>
</evidence>
<dbReference type="EMBL" id="LJYW01000001">
    <property type="protein sequence ID" value="KPL55387.1"/>
    <property type="molecule type" value="Genomic_DNA"/>
</dbReference>
<accession>A0A0P6VW93</accession>
<dbReference type="RefSeq" id="WP_054361553.1">
    <property type="nucleotide sequence ID" value="NZ_LJYW01000001.1"/>
</dbReference>
<feature type="signal peptide" evidence="1">
    <location>
        <begin position="1"/>
        <end position="29"/>
    </location>
</feature>
<keyword evidence="3" id="KW-1185">Reference proteome</keyword>
<dbReference type="Proteomes" id="UP000048984">
    <property type="component" value="Unassembled WGS sequence"/>
</dbReference>
<keyword evidence="1" id="KW-0732">Signal</keyword>
<evidence type="ECO:0000313" key="2">
    <source>
        <dbReference type="EMBL" id="KPL55387.1"/>
    </source>
</evidence>
<gene>
    <name evidence="2" type="ORF">ABB55_26720</name>
</gene>
<feature type="chain" id="PRO_5006131888" evidence="1">
    <location>
        <begin position="30"/>
        <end position="187"/>
    </location>
</feature>
<evidence type="ECO:0000256" key="1">
    <source>
        <dbReference type="SAM" id="SignalP"/>
    </source>
</evidence>
<protein>
    <submittedName>
        <fullName evidence="2">Uncharacterized protein</fullName>
    </submittedName>
</protein>
<reference evidence="2 3" key="1">
    <citation type="submission" date="2015-09" db="EMBL/GenBank/DDBJ databases">
        <authorList>
            <person name="Jackson K.R."/>
            <person name="Lunt B.L."/>
            <person name="Fisher J.N.B."/>
            <person name="Gardner A.V."/>
            <person name="Bailey M.E."/>
            <person name="Deus L.M."/>
            <person name="Earl A.S."/>
            <person name="Gibby P.D."/>
            <person name="Hartmann K.A."/>
            <person name="Liu J.E."/>
            <person name="Manci A.M."/>
            <person name="Nielsen D.A."/>
            <person name="Solomon M.B."/>
            <person name="Breakwell D.P."/>
            <person name="Burnett S.H."/>
            <person name="Grose J.H."/>
        </authorList>
    </citation>
    <scope>NUCLEOTIDE SEQUENCE [LARGE SCALE GENOMIC DNA]</scope>
    <source>
        <strain evidence="2 3">16</strain>
    </source>
</reference>
<comment type="caution">
    <text evidence="2">The sequence shown here is derived from an EMBL/GenBank/DDBJ whole genome shotgun (WGS) entry which is preliminary data.</text>
</comment>
<sequence length="187" mass="19675">MIQTETRTRYAIAALAGLAILAAPHGARAAEAWGIEHEREVKLTGKVVDLLCALRIGSDPKAADAKDCPPDCGGGRRQLGLLTGAGKLHPAVKANADFAGATVDLAPYCGRTVEVDGLLIANPAATLLMVQALRTDPKAAFVKADRFLADWARQNGKAEEWFRADPKVKAAIAADGVFGIRGLEPKP</sequence>
<reference evidence="2 3" key="2">
    <citation type="submission" date="2015-10" db="EMBL/GenBank/DDBJ databases">
        <title>Draft Genome Sequence of Prosthecomicrobium hirschii ATCC 27832.</title>
        <authorList>
            <person name="Daniel J."/>
            <person name="Givan S.A."/>
            <person name="Brun Y.V."/>
            <person name="Brown P.J."/>
        </authorList>
    </citation>
    <scope>NUCLEOTIDE SEQUENCE [LARGE SCALE GENOMIC DNA]</scope>
    <source>
        <strain evidence="2 3">16</strain>
    </source>
</reference>
<name>A0A0P6VW93_9HYPH</name>
<proteinExistence type="predicted"/>